<dbReference type="RefSeq" id="WP_169280221.1">
    <property type="nucleotide sequence ID" value="NZ_CP051680.1"/>
</dbReference>
<dbReference type="CDD" id="cd05466">
    <property type="entry name" value="PBP2_LTTR_substrate"/>
    <property type="match status" value="1"/>
</dbReference>
<dbReference type="InterPro" id="IPR000847">
    <property type="entry name" value="LysR_HTH_N"/>
</dbReference>
<dbReference type="SUPFAM" id="SSF53850">
    <property type="entry name" value="Periplasmic binding protein-like II"/>
    <property type="match status" value="1"/>
</dbReference>
<gene>
    <name evidence="6" type="ORF">HH215_12580</name>
</gene>
<evidence type="ECO:0000256" key="4">
    <source>
        <dbReference type="ARBA" id="ARBA00023163"/>
    </source>
</evidence>
<dbReference type="Pfam" id="PF03466">
    <property type="entry name" value="LysR_substrate"/>
    <property type="match status" value="1"/>
</dbReference>
<dbReference type="AlphaFoldDB" id="A0A7Z2VJ01"/>
<dbReference type="InterPro" id="IPR036390">
    <property type="entry name" value="WH_DNA-bd_sf"/>
</dbReference>
<evidence type="ECO:0000256" key="3">
    <source>
        <dbReference type="ARBA" id="ARBA00023125"/>
    </source>
</evidence>
<dbReference type="SUPFAM" id="SSF46785">
    <property type="entry name" value="Winged helix' DNA-binding domain"/>
    <property type="match status" value="1"/>
</dbReference>
<evidence type="ECO:0000256" key="1">
    <source>
        <dbReference type="ARBA" id="ARBA00009437"/>
    </source>
</evidence>
<reference evidence="6 7" key="1">
    <citation type="submission" date="2020-04" db="EMBL/GenBank/DDBJ databases">
        <title>Genome sequencing of novel species.</title>
        <authorList>
            <person name="Heo J."/>
            <person name="Kim S.-J."/>
            <person name="Kim J.-S."/>
            <person name="Hong S.-B."/>
            <person name="Kwon S.-W."/>
        </authorList>
    </citation>
    <scope>NUCLEOTIDE SEQUENCE [LARGE SCALE GENOMIC DNA]</scope>
    <source>
        <strain evidence="6 7">MFER-1</strain>
    </source>
</reference>
<dbReference type="Pfam" id="PF00126">
    <property type="entry name" value="HTH_1"/>
    <property type="match status" value="1"/>
</dbReference>
<dbReference type="PANTHER" id="PTHR30126">
    <property type="entry name" value="HTH-TYPE TRANSCRIPTIONAL REGULATOR"/>
    <property type="match status" value="1"/>
</dbReference>
<dbReference type="KEGG" id="cheb:HH215_12580"/>
<evidence type="ECO:0000256" key="2">
    <source>
        <dbReference type="ARBA" id="ARBA00023015"/>
    </source>
</evidence>
<evidence type="ECO:0000259" key="5">
    <source>
        <dbReference type="PROSITE" id="PS50931"/>
    </source>
</evidence>
<sequence>MKILVLLDRFKQVTAVANALEMKQPTISFHMKKMESEWGVKLFEAKAGRIYLTNAGKMMLPYAFQISKLYSEAESKIGEWRDNERAALRVGCTDCALTALARSGWLLHYKNQSDILISIQSGDEETLNRQLQAEMLDVILCGMPSRENDDFMEEKLKSSALKLVVPLGHPLLQSKEIAAHHLYKYAFIDHTEVSLNENIALWRAMLSWSLDVKAKFDSIELILGAVSAGMGLAILPEIVLPDPAQRVAVLDLPGQSSPWSLYASWRPNYWNPTLVRRFVDSVFQ</sequence>
<dbReference type="Gene3D" id="3.40.190.290">
    <property type="match status" value="1"/>
</dbReference>
<comment type="similarity">
    <text evidence="1">Belongs to the LysR transcriptional regulatory family.</text>
</comment>
<accession>A0A7Z2VJ01</accession>
<dbReference type="EMBL" id="CP051680">
    <property type="protein sequence ID" value="QJD83934.1"/>
    <property type="molecule type" value="Genomic_DNA"/>
</dbReference>
<dbReference type="InterPro" id="IPR036388">
    <property type="entry name" value="WH-like_DNA-bd_sf"/>
</dbReference>
<evidence type="ECO:0000313" key="6">
    <source>
        <dbReference type="EMBL" id="QJD83934.1"/>
    </source>
</evidence>
<dbReference type="GO" id="GO:0000976">
    <property type="term" value="F:transcription cis-regulatory region binding"/>
    <property type="evidence" value="ECO:0007669"/>
    <property type="project" value="TreeGrafter"/>
</dbReference>
<dbReference type="GO" id="GO:0003700">
    <property type="term" value="F:DNA-binding transcription factor activity"/>
    <property type="evidence" value="ECO:0007669"/>
    <property type="project" value="InterPro"/>
</dbReference>
<dbReference type="InterPro" id="IPR005119">
    <property type="entry name" value="LysR_subst-bd"/>
</dbReference>
<keyword evidence="2" id="KW-0805">Transcription regulation</keyword>
<dbReference type="Proteomes" id="UP000502248">
    <property type="component" value="Chromosome"/>
</dbReference>
<name>A0A7Z2VJ01_9BACL</name>
<organism evidence="6 7">
    <name type="scientific">Cohnella herbarum</name>
    <dbReference type="NCBI Taxonomy" id="2728023"/>
    <lineage>
        <taxon>Bacteria</taxon>
        <taxon>Bacillati</taxon>
        <taxon>Bacillota</taxon>
        <taxon>Bacilli</taxon>
        <taxon>Bacillales</taxon>
        <taxon>Paenibacillaceae</taxon>
        <taxon>Cohnella</taxon>
    </lineage>
</organism>
<feature type="domain" description="HTH lysR-type" evidence="5">
    <location>
        <begin position="1"/>
        <end position="53"/>
    </location>
</feature>
<keyword evidence="4" id="KW-0804">Transcription</keyword>
<dbReference type="Gene3D" id="1.10.10.10">
    <property type="entry name" value="Winged helix-like DNA-binding domain superfamily/Winged helix DNA-binding domain"/>
    <property type="match status" value="1"/>
</dbReference>
<protein>
    <submittedName>
        <fullName evidence="6">LysR family transcriptional regulator</fullName>
    </submittedName>
</protein>
<dbReference type="PROSITE" id="PS50931">
    <property type="entry name" value="HTH_LYSR"/>
    <property type="match status" value="1"/>
</dbReference>
<keyword evidence="7" id="KW-1185">Reference proteome</keyword>
<proteinExistence type="inferred from homology"/>
<keyword evidence="3" id="KW-0238">DNA-binding</keyword>
<evidence type="ECO:0000313" key="7">
    <source>
        <dbReference type="Proteomes" id="UP000502248"/>
    </source>
</evidence>
<dbReference type="PANTHER" id="PTHR30126:SF40">
    <property type="entry name" value="HTH-TYPE TRANSCRIPTIONAL REGULATOR GLTR"/>
    <property type="match status" value="1"/>
</dbReference>